<organism evidence="1 2">
    <name type="scientific">Caerostris extrusa</name>
    <name type="common">Bark spider</name>
    <name type="synonym">Caerostris bankana</name>
    <dbReference type="NCBI Taxonomy" id="172846"/>
    <lineage>
        <taxon>Eukaryota</taxon>
        <taxon>Metazoa</taxon>
        <taxon>Ecdysozoa</taxon>
        <taxon>Arthropoda</taxon>
        <taxon>Chelicerata</taxon>
        <taxon>Arachnida</taxon>
        <taxon>Araneae</taxon>
        <taxon>Araneomorphae</taxon>
        <taxon>Entelegynae</taxon>
        <taxon>Araneoidea</taxon>
        <taxon>Araneidae</taxon>
        <taxon>Caerostris</taxon>
    </lineage>
</organism>
<protein>
    <submittedName>
        <fullName evidence="1">Uncharacterized protein</fullName>
    </submittedName>
</protein>
<dbReference type="Proteomes" id="UP001054945">
    <property type="component" value="Unassembled WGS sequence"/>
</dbReference>
<sequence length="122" mass="13444">MKRDIVARKPQSIKMRSFDDFGNSSPNSSLMMLPWYSPELICDDGVWYGSMLSFQGVTIKCRMPGGSCAIGKEEDIIGEPQGIMSSGEMDDLAWTRRRILKFREGGRPGLGSDGNSDSNETG</sequence>
<evidence type="ECO:0000313" key="1">
    <source>
        <dbReference type="EMBL" id="GIY63554.1"/>
    </source>
</evidence>
<keyword evidence="2" id="KW-1185">Reference proteome</keyword>
<dbReference type="EMBL" id="BPLR01013757">
    <property type="protein sequence ID" value="GIY63554.1"/>
    <property type="molecule type" value="Genomic_DNA"/>
</dbReference>
<gene>
    <name evidence="1" type="ORF">CEXT_122771</name>
</gene>
<dbReference type="AlphaFoldDB" id="A0AAV4V0Z7"/>
<comment type="caution">
    <text evidence="1">The sequence shown here is derived from an EMBL/GenBank/DDBJ whole genome shotgun (WGS) entry which is preliminary data.</text>
</comment>
<name>A0AAV4V0Z7_CAEEX</name>
<evidence type="ECO:0000313" key="2">
    <source>
        <dbReference type="Proteomes" id="UP001054945"/>
    </source>
</evidence>
<proteinExistence type="predicted"/>
<accession>A0AAV4V0Z7</accession>
<reference evidence="1 2" key="1">
    <citation type="submission" date="2021-06" db="EMBL/GenBank/DDBJ databases">
        <title>Caerostris extrusa draft genome.</title>
        <authorList>
            <person name="Kono N."/>
            <person name="Arakawa K."/>
        </authorList>
    </citation>
    <scope>NUCLEOTIDE SEQUENCE [LARGE SCALE GENOMIC DNA]</scope>
</reference>